<organism evidence="1 2">
    <name type="scientific">Paenibacillus contaminans</name>
    <dbReference type="NCBI Taxonomy" id="450362"/>
    <lineage>
        <taxon>Bacteria</taxon>
        <taxon>Bacillati</taxon>
        <taxon>Bacillota</taxon>
        <taxon>Bacilli</taxon>
        <taxon>Bacillales</taxon>
        <taxon>Paenibacillaceae</taxon>
        <taxon>Paenibacillus</taxon>
    </lineage>
</organism>
<dbReference type="InterPro" id="IPR014975">
    <property type="entry name" value="DUF1836"/>
</dbReference>
<keyword evidence="2" id="KW-1185">Reference proteome</keyword>
<evidence type="ECO:0000313" key="1">
    <source>
        <dbReference type="EMBL" id="RAV12507.1"/>
    </source>
</evidence>
<dbReference type="OrthoDB" id="2351599at2"/>
<dbReference type="PANTHER" id="PTHR40056">
    <property type="entry name" value="HYPOTHETICAL CYTOSOLIC PROTEIN"/>
    <property type="match status" value="1"/>
</dbReference>
<dbReference type="Pfam" id="PF08876">
    <property type="entry name" value="DUF1836"/>
    <property type="match status" value="1"/>
</dbReference>
<evidence type="ECO:0000313" key="2">
    <source>
        <dbReference type="Proteomes" id="UP000250369"/>
    </source>
</evidence>
<protein>
    <recommendedName>
        <fullName evidence="3">DUF1836 domain-containing protein</fullName>
    </recommendedName>
</protein>
<gene>
    <name evidence="1" type="ORF">DQG23_34835</name>
</gene>
<proteinExistence type="predicted"/>
<dbReference type="PANTHER" id="PTHR40056:SF1">
    <property type="entry name" value="DUF1836 DOMAIN-CONTAINING PROTEIN"/>
    <property type="match status" value="1"/>
</dbReference>
<dbReference type="EMBL" id="QMFB01000033">
    <property type="protein sequence ID" value="RAV12507.1"/>
    <property type="molecule type" value="Genomic_DNA"/>
</dbReference>
<dbReference type="AlphaFoldDB" id="A0A329M6A6"/>
<dbReference type="RefSeq" id="WP_113035650.1">
    <property type="nucleotide sequence ID" value="NZ_QMFB01000033.1"/>
</dbReference>
<dbReference type="Proteomes" id="UP000250369">
    <property type="component" value="Unassembled WGS sequence"/>
</dbReference>
<name>A0A329M6A6_9BACL</name>
<accession>A0A329M6A6</accession>
<evidence type="ECO:0008006" key="3">
    <source>
        <dbReference type="Google" id="ProtNLM"/>
    </source>
</evidence>
<comment type="caution">
    <text evidence="1">The sequence shown here is derived from an EMBL/GenBank/DDBJ whole genome shotgun (WGS) entry which is preliminary data.</text>
</comment>
<reference evidence="1 2" key="1">
    <citation type="journal article" date="2009" name="Int. J. Syst. Evol. Microbiol.">
        <title>Paenibacillus contaminans sp. nov., isolated from a contaminated laboratory plate.</title>
        <authorList>
            <person name="Chou J.H."/>
            <person name="Lee J.H."/>
            <person name="Lin M.C."/>
            <person name="Chang P.S."/>
            <person name="Arun A.B."/>
            <person name="Young C.C."/>
            <person name="Chen W.M."/>
        </authorList>
    </citation>
    <scope>NUCLEOTIDE SEQUENCE [LARGE SCALE GENOMIC DNA]</scope>
    <source>
        <strain evidence="1 2">CKOBP-6</strain>
    </source>
</reference>
<sequence>METFILTRREAAALLLALQGKHDRAPLAVLQEAWIRTHKGDMAKGGSLVAFLSTALPPVFEKMIKQQRVDGFSLSEIVSLGNQIEYTNFSVTSVQNWVKRDFKEFLGSPKAGKKYSIEQAAMLFIIEDLKSNLDFESIRKMFHIIFRSPDDETDDLMLPVQLFWTYSALFEELDENNDQLLDVSGHDKGSLRNHDILMEQMIRQKTDFYVEALTALPSEQKEALRNMLVIALVSVQTSFFNSLARRYLNATLFLHTLR</sequence>